<feature type="transmembrane region" description="Helical" evidence="6">
    <location>
        <begin position="157"/>
        <end position="177"/>
    </location>
</feature>
<dbReference type="SUPFAM" id="SSF103481">
    <property type="entry name" value="Multidrug resistance efflux transporter EmrE"/>
    <property type="match status" value="1"/>
</dbReference>
<feature type="transmembrane region" description="Helical" evidence="6">
    <location>
        <begin position="127"/>
        <end position="151"/>
    </location>
</feature>
<evidence type="ECO:0000256" key="3">
    <source>
        <dbReference type="ARBA" id="ARBA00022989"/>
    </source>
</evidence>
<dbReference type="EMBL" id="BPQB01000005">
    <property type="protein sequence ID" value="GJE86894.1"/>
    <property type="molecule type" value="Genomic_DNA"/>
</dbReference>
<feature type="transmembrane region" description="Helical" evidence="6">
    <location>
        <begin position="5"/>
        <end position="24"/>
    </location>
</feature>
<name>A0A9P3G2X0_9APHY</name>
<dbReference type="Proteomes" id="UP000703269">
    <property type="component" value="Unassembled WGS sequence"/>
</dbReference>
<feature type="transmembrane region" description="Helical" evidence="6">
    <location>
        <begin position="249"/>
        <end position="269"/>
    </location>
</feature>
<sequence>MPSSLYVPILIAGMLITGSSNSLWSKWQDMQCVENCDDPNPRNHVLYEQPVWQTLQMFLGEMLCFLPVIITLINNRRKRTPPPVHLPTEADAQQDLLSAPPLASVDGAVEDESFALKDEETRPMRGWAYLLLWLPAACDLTGTTLMNVGLLYTPVSIYQMTRGALVLFVGVLSVLFLSRRLWLYQWLSLVTVMAGVSLVGFSGSMVKDAVKDSSIQMFSALVGSAMNGSDPSAPVPPPGPIEEPEVTKVLLGVFFILFAQVFTATQFVVEEKIMSRYSVAPLVAVGYEGLFGALSIVILMPLLPVLRPSLPPSAQPFFDLTRGLHQMLDTPTVLWSGVAIAISISLFNFFGLSVTRHVSATARSLTDTCRTLSIWIISLGLGWEKLVWPVSLLQVIGFTFLVYGTFLFNNLVQPPKFLRPDVAEDDVDERRALLSHEALDETAILPADLGQSGYDVVPPHGTHPHGPQGQRQRSRSRSRND</sequence>
<feature type="transmembrane region" description="Helical" evidence="6">
    <location>
        <begin position="333"/>
        <end position="352"/>
    </location>
</feature>
<dbReference type="GO" id="GO:0016020">
    <property type="term" value="C:membrane"/>
    <property type="evidence" value="ECO:0007669"/>
    <property type="project" value="UniProtKB-SubCell"/>
</dbReference>
<evidence type="ECO:0000256" key="5">
    <source>
        <dbReference type="SAM" id="MobiDB-lite"/>
    </source>
</evidence>
<evidence type="ECO:0000256" key="6">
    <source>
        <dbReference type="SAM" id="Phobius"/>
    </source>
</evidence>
<feature type="region of interest" description="Disordered" evidence="5">
    <location>
        <begin position="450"/>
        <end position="481"/>
    </location>
</feature>
<feature type="transmembrane region" description="Helical" evidence="6">
    <location>
        <begin position="51"/>
        <end position="73"/>
    </location>
</feature>
<dbReference type="InterPro" id="IPR037185">
    <property type="entry name" value="EmrE-like"/>
</dbReference>
<dbReference type="PANTHER" id="PTHR13146:SF0">
    <property type="entry name" value="SOLUTE CARRIER FAMILY 35 MEMBER F6"/>
    <property type="match status" value="1"/>
</dbReference>
<evidence type="ECO:0000313" key="7">
    <source>
        <dbReference type="EMBL" id="GJE86894.1"/>
    </source>
</evidence>
<proteinExistence type="predicted"/>
<comment type="subcellular location">
    <subcellularLocation>
        <location evidence="1">Membrane</location>
        <topology evidence="1">Multi-pass membrane protein</topology>
    </subcellularLocation>
</comment>
<dbReference type="InterPro" id="IPR012404">
    <property type="entry name" value="UCP036436"/>
</dbReference>
<dbReference type="OrthoDB" id="408493at2759"/>
<feature type="transmembrane region" description="Helical" evidence="6">
    <location>
        <begin position="281"/>
        <end position="303"/>
    </location>
</feature>
<keyword evidence="4 6" id="KW-0472">Membrane</keyword>
<accession>A0A9P3G2X0</accession>
<evidence type="ECO:0000313" key="8">
    <source>
        <dbReference type="Proteomes" id="UP000703269"/>
    </source>
</evidence>
<dbReference type="PIRSF" id="PIRSF036436">
    <property type="entry name" value="UCP036436"/>
    <property type="match status" value="1"/>
</dbReference>
<evidence type="ECO:0000256" key="2">
    <source>
        <dbReference type="ARBA" id="ARBA00022692"/>
    </source>
</evidence>
<keyword evidence="3 6" id="KW-1133">Transmembrane helix</keyword>
<protein>
    <submittedName>
        <fullName evidence="7">DMT family transporter</fullName>
    </submittedName>
</protein>
<reference evidence="7 8" key="1">
    <citation type="submission" date="2021-08" db="EMBL/GenBank/DDBJ databases">
        <title>Draft Genome Sequence of Phanerochaete sordida strain YK-624.</title>
        <authorList>
            <person name="Mori T."/>
            <person name="Dohra H."/>
            <person name="Suzuki T."/>
            <person name="Kawagishi H."/>
            <person name="Hirai H."/>
        </authorList>
    </citation>
    <scope>NUCLEOTIDE SEQUENCE [LARGE SCALE GENOMIC DNA]</scope>
    <source>
        <strain evidence="7 8">YK-624</strain>
    </source>
</reference>
<keyword evidence="2 6" id="KW-0812">Transmembrane</keyword>
<comment type="caution">
    <text evidence="7">The sequence shown here is derived from an EMBL/GenBank/DDBJ whole genome shotgun (WGS) entry which is preliminary data.</text>
</comment>
<feature type="compositionally biased region" description="Low complexity" evidence="5">
    <location>
        <begin position="458"/>
        <end position="471"/>
    </location>
</feature>
<dbReference type="PANTHER" id="PTHR13146">
    <property type="match status" value="1"/>
</dbReference>
<organism evidence="7 8">
    <name type="scientific">Phanerochaete sordida</name>
    <dbReference type="NCBI Taxonomy" id="48140"/>
    <lineage>
        <taxon>Eukaryota</taxon>
        <taxon>Fungi</taxon>
        <taxon>Dikarya</taxon>
        <taxon>Basidiomycota</taxon>
        <taxon>Agaricomycotina</taxon>
        <taxon>Agaricomycetes</taxon>
        <taxon>Polyporales</taxon>
        <taxon>Phanerochaetaceae</taxon>
        <taxon>Phanerochaete</taxon>
    </lineage>
</organism>
<evidence type="ECO:0000256" key="1">
    <source>
        <dbReference type="ARBA" id="ARBA00004141"/>
    </source>
</evidence>
<feature type="transmembrane region" description="Helical" evidence="6">
    <location>
        <begin position="389"/>
        <end position="409"/>
    </location>
</feature>
<feature type="compositionally biased region" description="Basic residues" evidence="5">
    <location>
        <begin position="472"/>
        <end position="481"/>
    </location>
</feature>
<keyword evidence="8" id="KW-1185">Reference proteome</keyword>
<dbReference type="AlphaFoldDB" id="A0A9P3G2X0"/>
<gene>
    <name evidence="7" type="ORF">PsYK624_029770</name>
</gene>
<feature type="transmembrane region" description="Helical" evidence="6">
    <location>
        <begin position="184"/>
        <end position="206"/>
    </location>
</feature>
<evidence type="ECO:0000256" key="4">
    <source>
        <dbReference type="ARBA" id="ARBA00023136"/>
    </source>
</evidence>